<dbReference type="InterPro" id="IPR006311">
    <property type="entry name" value="TAT_signal"/>
</dbReference>
<dbReference type="SUPFAM" id="SSF49329">
    <property type="entry name" value="Cu,Zn superoxide dismutase-like"/>
    <property type="match status" value="1"/>
</dbReference>
<evidence type="ECO:0000256" key="1">
    <source>
        <dbReference type="ARBA" id="ARBA00010457"/>
    </source>
</evidence>
<evidence type="ECO:0008006" key="5">
    <source>
        <dbReference type="Google" id="ProtNLM"/>
    </source>
</evidence>
<evidence type="ECO:0000313" key="3">
    <source>
        <dbReference type="EMBL" id="OJF15826.1"/>
    </source>
</evidence>
<accession>A0A1K0GEZ9</accession>
<dbReference type="GO" id="GO:0006801">
    <property type="term" value="P:superoxide metabolic process"/>
    <property type="evidence" value="ECO:0007669"/>
    <property type="project" value="InterPro"/>
</dbReference>
<evidence type="ECO:0000256" key="2">
    <source>
        <dbReference type="SAM" id="SignalP"/>
    </source>
</evidence>
<keyword evidence="4" id="KW-1185">Reference proteome</keyword>
<gene>
    <name evidence="3" type="ORF">BG844_02255</name>
</gene>
<dbReference type="RefSeq" id="WP_071803035.1">
    <property type="nucleotide sequence ID" value="NZ_MEIA01000010.1"/>
</dbReference>
<dbReference type="InterPro" id="IPR036423">
    <property type="entry name" value="SOD-like_Cu/Zn_dom_sf"/>
</dbReference>
<keyword evidence="2" id="KW-0732">Signal</keyword>
<protein>
    <recommendedName>
        <fullName evidence="5">Cu-Zn family superoxide dismutase</fullName>
    </recommendedName>
</protein>
<feature type="chain" id="PRO_5009664321" description="Cu-Zn family superoxide dismutase" evidence="2">
    <location>
        <begin position="29"/>
        <end position="187"/>
    </location>
</feature>
<proteinExistence type="inferred from homology"/>
<dbReference type="PROSITE" id="PS51318">
    <property type="entry name" value="TAT"/>
    <property type="match status" value="1"/>
</dbReference>
<dbReference type="EMBL" id="MEIA01000010">
    <property type="protein sequence ID" value="OJF15826.1"/>
    <property type="molecule type" value="Genomic_DNA"/>
</dbReference>
<evidence type="ECO:0000313" key="4">
    <source>
        <dbReference type="Proteomes" id="UP000182486"/>
    </source>
</evidence>
<comment type="caution">
    <text evidence="3">The sequence shown here is derived from an EMBL/GenBank/DDBJ whole genome shotgun (WGS) entry which is preliminary data.</text>
</comment>
<sequence>MSFMLRSVLAGSAATVAVLALSPAPATAAPRLVVLHAVGAPNADGAGGAYSYDAERVPAGARVAVWSVSGPKRTRTFLLVHGLKPGQAYGAHLHANACGAAPAAAGPHYQQVPDPVQPSTDPAFANPENEVWLDVHTNAAGSGASASFNKWVFRTPPRSLVLHAEHTHTEPGKAGTAGARLACLNLS</sequence>
<dbReference type="Gene3D" id="2.60.40.200">
    <property type="entry name" value="Superoxide dismutase, copper/zinc binding domain"/>
    <property type="match status" value="1"/>
</dbReference>
<feature type="signal peptide" evidence="2">
    <location>
        <begin position="1"/>
        <end position="28"/>
    </location>
</feature>
<dbReference type="Proteomes" id="UP000182486">
    <property type="component" value="Unassembled WGS sequence"/>
</dbReference>
<dbReference type="AlphaFoldDB" id="A0A1K0GEZ9"/>
<name>A0A1K0GEZ9_9ACTN</name>
<dbReference type="GO" id="GO:0046872">
    <property type="term" value="F:metal ion binding"/>
    <property type="evidence" value="ECO:0007669"/>
    <property type="project" value="InterPro"/>
</dbReference>
<organism evidence="3 4">
    <name type="scientific">Couchioplanes caeruleus subsp. caeruleus</name>
    <dbReference type="NCBI Taxonomy" id="56427"/>
    <lineage>
        <taxon>Bacteria</taxon>
        <taxon>Bacillati</taxon>
        <taxon>Actinomycetota</taxon>
        <taxon>Actinomycetes</taxon>
        <taxon>Micromonosporales</taxon>
        <taxon>Micromonosporaceae</taxon>
        <taxon>Couchioplanes</taxon>
    </lineage>
</organism>
<reference evidence="3 4" key="1">
    <citation type="submission" date="2016-09" db="EMBL/GenBank/DDBJ databases">
        <title>Couchioplanes caeruleus draft genome sequence.</title>
        <authorList>
            <person name="Sheehan J."/>
            <person name="Caffrey P."/>
        </authorList>
    </citation>
    <scope>NUCLEOTIDE SEQUENCE [LARGE SCALE GENOMIC DNA]</scope>
    <source>
        <strain evidence="3 4">DSM 43634</strain>
    </source>
</reference>
<comment type="similarity">
    <text evidence="1">Belongs to the Cu-Zn superoxide dismutase family.</text>
</comment>